<dbReference type="GO" id="GO:0004659">
    <property type="term" value="F:prenyltransferase activity"/>
    <property type="evidence" value="ECO:0007669"/>
    <property type="project" value="InterPro"/>
</dbReference>
<dbReference type="GO" id="GO:0046872">
    <property type="term" value="F:metal ion binding"/>
    <property type="evidence" value="ECO:0007669"/>
    <property type="project" value="UniProtKB-KW"/>
</dbReference>
<evidence type="ECO:0000256" key="6">
    <source>
        <dbReference type="ARBA" id="ARBA00023229"/>
    </source>
</evidence>
<keyword evidence="10" id="KW-1185">Reference proteome</keyword>
<dbReference type="InterPro" id="IPR008949">
    <property type="entry name" value="Isoprenoid_synthase_dom_sf"/>
</dbReference>
<dbReference type="OrthoDB" id="9805316at2"/>
<dbReference type="SFLD" id="SFLDS00005">
    <property type="entry name" value="Isoprenoid_Synthase_Type_I"/>
    <property type="match status" value="1"/>
</dbReference>
<evidence type="ECO:0000256" key="3">
    <source>
        <dbReference type="ARBA" id="ARBA00022679"/>
    </source>
</evidence>
<evidence type="ECO:0000313" key="10">
    <source>
        <dbReference type="Proteomes" id="UP000249590"/>
    </source>
</evidence>
<comment type="similarity">
    <text evidence="2 7">Belongs to the FPP/GGPP synthase family.</text>
</comment>
<evidence type="ECO:0000313" key="9">
    <source>
        <dbReference type="EMBL" id="RAI00127.1"/>
    </source>
</evidence>
<dbReference type="AlphaFoldDB" id="A0A8B2NWQ5"/>
<dbReference type="CDD" id="cd00867">
    <property type="entry name" value="Trans_IPPS"/>
    <property type="match status" value="1"/>
</dbReference>
<evidence type="ECO:0000256" key="4">
    <source>
        <dbReference type="ARBA" id="ARBA00022723"/>
    </source>
</evidence>
<dbReference type="SUPFAM" id="SSF48576">
    <property type="entry name" value="Terpenoid synthases"/>
    <property type="match status" value="1"/>
</dbReference>
<sequence>MTQTAGSDLTRRVEDAIRRHIAGRCAPPRLGRAIEDAMLAGGSRVRPRFALGVALACGDDRPSLSDAAAAAIECLHAASLVHDDLPCFDDAAIRRGRPSIHVAHGEALAVLTGDALIVMAFQVLADVGDIAAERLPCMLAALSASAGVPRGLVSGQAMECEETADLDAYHAAKTGALFEAAGALGAAASGGETAVWRRVGARLGAAYQVADDIHDALGLGGEGKPTGQDGLHERPNAVSSSGMDGAVTLLRRHLDDAIDAIPGGDDADSLRALIREQTGRFLPAELAAQISA</sequence>
<dbReference type="EMBL" id="QHHQ01000004">
    <property type="protein sequence ID" value="RAI00127.1"/>
    <property type="molecule type" value="Genomic_DNA"/>
</dbReference>
<reference evidence="9 10" key="1">
    <citation type="submission" date="2018-05" db="EMBL/GenBank/DDBJ databases">
        <title>Acuticoccus sediminis sp. nov., isolated from deep-sea sediment of Indian Ocean.</title>
        <authorList>
            <person name="Liu X."/>
            <person name="Lai Q."/>
            <person name="Du Y."/>
            <person name="Sun F."/>
            <person name="Zhang X."/>
            <person name="Wang S."/>
            <person name="Shao Z."/>
        </authorList>
    </citation>
    <scope>NUCLEOTIDE SEQUENCE [LARGE SCALE GENOMIC DNA]</scope>
    <source>
        <strain evidence="9 10">PTG4-2</strain>
    </source>
</reference>
<dbReference type="GO" id="GO:0008299">
    <property type="term" value="P:isoprenoid biosynthetic process"/>
    <property type="evidence" value="ECO:0007669"/>
    <property type="project" value="UniProtKB-KW"/>
</dbReference>
<evidence type="ECO:0000256" key="8">
    <source>
        <dbReference type="SAM" id="MobiDB-lite"/>
    </source>
</evidence>
<feature type="region of interest" description="Disordered" evidence="8">
    <location>
        <begin position="220"/>
        <end position="242"/>
    </location>
</feature>
<evidence type="ECO:0000256" key="7">
    <source>
        <dbReference type="RuleBase" id="RU004466"/>
    </source>
</evidence>
<keyword evidence="3 7" id="KW-0808">Transferase</keyword>
<accession>A0A8B2NWQ5</accession>
<dbReference type="PROSITE" id="PS00723">
    <property type="entry name" value="POLYPRENYL_SYNTHASE_1"/>
    <property type="match status" value="1"/>
</dbReference>
<dbReference type="InterPro" id="IPR000092">
    <property type="entry name" value="Polyprenyl_synt"/>
</dbReference>
<evidence type="ECO:0000256" key="1">
    <source>
        <dbReference type="ARBA" id="ARBA00001946"/>
    </source>
</evidence>
<comment type="caution">
    <text evidence="9">The sequence shown here is derived from an EMBL/GenBank/DDBJ whole genome shotgun (WGS) entry which is preliminary data.</text>
</comment>
<dbReference type="Pfam" id="PF00348">
    <property type="entry name" value="polyprenyl_synt"/>
    <property type="match status" value="1"/>
</dbReference>
<dbReference type="InterPro" id="IPR033749">
    <property type="entry name" value="Polyprenyl_synt_CS"/>
</dbReference>
<keyword evidence="6" id="KW-0414">Isoprene biosynthesis</keyword>
<organism evidence="9 10">
    <name type="scientific">Acuticoccus sediminis</name>
    <dbReference type="NCBI Taxonomy" id="2184697"/>
    <lineage>
        <taxon>Bacteria</taxon>
        <taxon>Pseudomonadati</taxon>
        <taxon>Pseudomonadota</taxon>
        <taxon>Alphaproteobacteria</taxon>
        <taxon>Hyphomicrobiales</taxon>
        <taxon>Amorphaceae</taxon>
        <taxon>Acuticoccus</taxon>
    </lineage>
</organism>
<dbReference type="PANTHER" id="PTHR43281">
    <property type="entry name" value="FARNESYL DIPHOSPHATE SYNTHASE"/>
    <property type="match status" value="1"/>
</dbReference>
<gene>
    <name evidence="9" type="ORF">DLJ53_20655</name>
</gene>
<dbReference type="Gene3D" id="1.10.600.10">
    <property type="entry name" value="Farnesyl Diphosphate Synthase"/>
    <property type="match status" value="1"/>
</dbReference>
<dbReference type="PANTHER" id="PTHR43281:SF1">
    <property type="entry name" value="FARNESYL DIPHOSPHATE SYNTHASE"/>
    <property type="match status" value="1"/>
</dbReference>
<evidence type="ECO:0000256" key="5">
    <source>
        <dbReference type="ARBA" id="ARBA00022842"/>
    </source>
</evidence>
<dbReference type="Proteomes" id="UP000249590">
    <property type="component" value="Unassembled WGS sequence"/>
</dbReference>
<evidence type="ECO:0000256" key="2">
    <source>
        <dbReference type="ARBA" id="ARBA00006706"/>
    </source>
</evidence>
<comment type="cofactor">
    <cofactor evidence="1">
        <name>Mg(2+)</name>
        <dbReference type="ChEBI" id="CHEBI:18420"/>
    </cofactor>
</comment>
<keyword evidence="4" id="KW-0479">Metal-binding</keyword>
<dbReference type="PROSITE" id="PS00444">
    <property type="entry name" value="POLYPRENYL_SYNTHASE_2"/>
    <property type="match status" value="1"/>
</dbReference>
<dbReference type="RefSeq" id="WP_111348729.1">
    <property type="nucleotide sequence ID" value="NZ_JAIWKD010000007.1"/>
</dbReference>
<proteinExistence type="inferred from homology"/>
<protein>
    <submittedName>
        <fullName evidence="9">Geranylgeranyl pyrophosphate synthase</fullName>
    </submittedName>
</protein>
<name>A0A8B2NWQ5_9HYPH</name>
<keyword evidence="5" id="KW-0460">Magnesium</keyword>